<evidence type="ECO:0000256" key="4">
    <source>
        <dbReference type="ARBA" id="ARBA00022692"/>
    </source>
</evidence>
<keyword evidence="6 7" id="KW-0472">Membrane</keyword>
<feature type="transmembrane region" description="Helical" evidence="7">
    <location>
        <begin position="368"/>
        <end position="385"/>
    </location>
</feature>
<evidence type="ECO:0000313" key="10">
    <source>
        <dbReference type="Proteomes" id="UP000190667"/>
    </source>
</evidence>
<feature type="transmembrane region" description="Helical" evidence="7">
    <location>
        <begin position="80"/>
        <end position="101"/>
    </location>
</feature>
<evidence type="ECO:0000256" key="2">
    <source>
        <dbReference type="ARBA" id="ARBA00022448"/>
    </source>
</evidence>
<evidence type="ECO:0000259" key="8">
    <source>
        <dbReference type="PROSITE" id="PS50850"/>
    </source>
</evidence>
<evidence type="ECO:0000256" key="3">
    <source>
        <dbReference type="ARBA" id="ARBA00022475"/>
    </source>
</evidence>
<feature type="transmembrane region" description="Helical" evidence="7">
    <location>
        <begin position="324"/>
        <end position="347"/>
    </location>
</feature>
<keyword evidence="3" id="KW-1003">Cell membrane</keyword>
<feature type="transmembrane region" description="Helical" evidence="7">
    <location>
        <begin position="391"/>
        <end position="414"/>
    </location>
</feature>
<dbReference type="GO" id="GO:0005886">
    <property type="term" value="C:plasma membrane"/>
    <property type="evidence" value="ECO:0007669"/>
    <property type="project" value="UniProtKB-SubCell"/>
</dbReference>
<dbReference type="Pfam" id="PF07690">
    <property type="entry name" value="MFS_1"/>
    <property type="match status" value="1"/>
</dbReference>
<name>A0A1S8Y9T2_9GAMM</name>
<comment type="subcellular location">
    <subcellularLocation>
        <location evidence="1">Cell membrane</location>
        <topology evidence="1">Multi-pass membrane protein</topology>
    </subcellularLocation>
</comment>
<accession>A0A1S8Y9T2</accession>
<feature type="transmembrane region" description="Helical" evidence="7">
    <location>
        <begin position="145"/>
        <end position="167"/>
    </location>
</feature>
<feature type="transmembrane region" description="Helical" evidence="7">
    <location>
        <begin position="299"/>
        <end position="318"/>
    </location>
</feature>
<dbReference type="Proteomes" id="UP000190667">
    <property type="component" value="Unassembled WGS sequence"/>
</dbReference>
<keyword evidence="4 7" id="KW-0812">Transmembrane</keyword>
<evidence type="ECO:0000313" key="9">
    <source>
        <dbReference type="EMBL" id="OON35665.1"/>
    </source>
</evidence>
<dbReference type="InterPro" id="IPR011701">
    <property type="entry name" value="MFS"/>
</dbReference>
<dbReference type="EMBL" id="MRUL01000027">
    <property type="protein sequence ID" value="OON35665.1"/>
    <property type="molecule type" value="Genomic_DNA"/>
</dbReference>
<dbReference type="SUPFAM" id="SSF103473">
    <property type="entry name" value="MFS general substrate transporter"/>
    <property type="match status" value="1"/>
</dbReference>
<dbReference type="Gene3D" id="1.20.1250.20">
    <property type="entry name" value="MFS general substrate transporter like domains"/>
    <property type="match status" value="2"/>
</dbReference>
<comment type="caution">
    <text evidence="9">The sequence shown here is derived from an EMBL/GenBank/DDBJ whole genome shotgun (WGS) entry which is preliminary data.</text>
</comment>
<reference evidence="9 10" key="1">
    <citation type="submission" date="2016-12" db="EMBL/GenBank/DDBJ databases">
        <title>Izhakiella australiana sp. nov. of genus Izhakiella isolated from Australian desert.</title>
        <authorList>
            <person name="Ji M."/>
        </authorList>
    </citation>
    <scope>NUCLEOTIDE SEQUENCE [LARGE SCALE GENOMIC DNA]</scope>
    <source>
        <strain evidence="9 10">D4N98</strain>
    </source>
</reference>
<dbReference type="GO" id="GO:0022857">
    <property type="term" value="F:transmembrane transporter activity"/>
    <property type="evidence" value="ECO:0007669"/>
    <property type="project" value="InterPro"/>
</dbReference>
<evidence type="ECO:0000256" key="5">
    <source>
        <dbReference type="ARBA" id="ARBA00022989"/>
    </source>
</evidence>
<feature type="transmembrane region" description="Helical" evidence="7">
    <location>
        <begin position="179"/>
        <end position="198"/>
    </location>
</feature>
<feature type="transmembrane region" description="Helical" evidence="7">
    <location>
        <begin position="20"/>
        <end position="38"/>
    </location>
</feature>
<keyword evidence="5 7" id="KW-1133">Transmembrane helix</keyword>
<dbReference type="InterPro" id="IPR020846">
    <property type="entry name" value="MFS_dom"/>
</dbReference>
<dbReference type="RefSeq" id="WP_078004852.1">
    <property type="nucleotide sequence ID" value="NZ_MRUL01000027.1"/>
</dbReference>
<evidence type="ECO:0000256" key="1">
    <source>
        <dbReference type="ARBA" id="ARBA00004651"/>
    </source>
</evidence>
<gene>
    <name evidence="9" type="ORF">BTJ39_22130</name>
</gene>
<feature type="transmembrane region" description="Helical" evidence="7">
    <location>
        <begin position="233"/>
        <end position="255"/>
    </location>
</feature>
<dbReference type="CDD" id="cd17369">
    <property type="entry name" value="MFS_ShiA_like"/>
    <property type="match status" value="1"/>
</dbReference>
<feature type="transmembrane region" description="Helical" evidence="7">
    <location>
        <begin position="44"/>
        <end position="68"/>
    </location>
</feature>
<dbReference type="AlphaFoldDB" id="A0A1S8Y9T2"/>
<feature type="transmembrane region" description="Helical" evidence="7">
    <location>
        <begin position="267"/>
        <end position="287"/>
    </location>
</feature>
<dbReference type="PANTHER" id="PTHR43045">
    <property type="entry name" value="SHIKIMATE TRANSPORTER"/>
    <property type="match status" value="1"/>
</dbReference>
<keyword evidence="10" id="KW-1185">Reference proteome</keyword>
<dbReference type="OrthoDB" id="3690818at2"/>
<dbReference type="InterPro" id="IPR036259">
    <property type="entry name" value="MFS_trans_sf"/>
</dbReference>
<dbReference type="PANTHER" id="PTHR43045:SF1">
    <property type="entry name" value="SHIKIMATE TRANSPORTER"/>
    <property type="match status" value="1"/>
</dbReference>
<sequence>MSDAKRSALASTVGTALEWYDFALYGMASALIFPQVFFPQMSGAYGILASFATFGVGFFARPFGGLIVGSLGDKLGRRGMLFFTLILMAASTTLIGLIPAWHTIGLWAPILLVICRLGQGFAAGGEYSGAVLLSAEHAGHKNRGLFASIPGAGNALGSIIASLAIIAVQQLPKEDMMSWGWRVPFIASFAIGIVGIWIRIGVAESPEFNAAKATRSEKRMPLMEVIQRKPRNFLGAFLLSIGPNVTSYLPSAFALTYLVAQVGVDKSVGVMGVMICNFIKFVTVPGAGALSDRYGARKIFIAGACGLALLIAPFFMLLNTGEQGMIWLGMFLIYCLCNDAMLGAQAAMLSEAFPPHIRYTGMASSRELAGAVAGGTLPFIAVALQSSAGGAWWPIAGYAVVLALLAMLGALLLSDGHRGLKGHRPDEKTAAEY</sequence>
<evidence type="ECO:0000256" key="7">
    <source>
        <dbReference type="SAM" id="Phobius"/>
    </source>
</evidence>
<dbReference type="STRING" id="1926881.BTJ39_22130"/>
<feature type="domain" description="Major facilitator superfamily (MFS) profile" evidence="8">
    <location>
        <begin position="7"/>
        <end position="418"/>
    </location>
</feature>
<evidence type="ECO:0000256" key="6">
    <source>
        <dbReference type="ARBA" id="ARBA00023136"/>
    </source>
</evidence>
<proteinExistence type="predicted"/>
<keyword evidence="2" id="KW-0813">Transport</keyword>
<dbReference type="PROSITE" id="PS50850">
    <property type="entry name" value="MFS"/>
    <property type="match status" value="1"/>
</dbReference>
<organism evidence="9 10">
    <name type="scientific">Izhakiella australiensis</name>
    <dbReference type="NCBI Taxonomy" id="1926881"/>
    <lineage>
        <taxon>Bacteria</taxon>
        <taxon>Pseudomonadati</taxon>
        <taxon>Pseudomonadota</taxon>
        <taxon>Gammaproteobacteria</taxon>
        <taxon>Enterobacterales</taxon>
        <taxon>Erwiniaceae</taxon>
        <taxon>Izhakiella</taxon>
    </lineage>
</organism>
<protein>
    <submittedName>
        <fullName evidence="9">MFS transporter</fullName>
    </submittedName>
</protein>